<dbReference type="InterPro" id="IPR016161">
    <property type="entry name" value="Ald_DH/histidinol_DH"/>
</dbReference>
<dbReference type="PANTHER" id="PTHR43860:SF2">
    <property type="entry name" value="BETAINE ALDEHYDE DEHYDROGENASE-RELATED"/>
    <property type="match status" value="1"/>
</dbReference>
<dbReference type="GO" id="GO:0046872">
    <property type="term" value="F:metal ion binding"/>
    <property type="evidence" value="ECO:0007669"/>
    <property type="project" value="InterPro"/>
</dbReference>
<dbReference type="InterPro" id="IPR016162">
    <property type="entry name" value="Ald_DH_N"/>
</dbReference>
<dbReference type="GO" id="GO:0019285">
    <property type="term" value="P:glycine betaine biosynthetic process from choline"/>
    <property type="evidence" value="ECO:0007669"/>
    <property type="project" value="InterPro"/>
</dbReference>
<comment type="pathway">
    <text evidence="4">Amine and polyamine biosynthesis; betaine biosynthesis via choline pathway; betaine from betaine aldehyde: step 1/1.</text>
</comment>
<dbReference type="Proteomes" id="UP000190027">
    <property type="component" value="Unassembled WGS sequence"/>
</dbReference>
<evidence type="ECO:0000256" key="6">
    <source>
        <dbReference type="PROSITE-ProRule" id="PRU10007"/>
    </source>
</evidence>
<evidence type="ECO:0000259" key="8">
    <source>
        <dbReference type="Pfam" id="PF00171"/>
    </source>
</evidence>
<accession>A0A1T4Y563</accession>
<dbReference type="SUPFAM" id="SSF53720">
    <property type="entry name" value="ALDH-like"/>
    <property type="match status" value="1"/>
</dbReference>
<dbReference type="PANTHER" id="PTHR43860">
    <property type="entry name" value="BETAINE ALDEHYDE DEHYDROGENASE"/>
    <property type="match status" value="1"/>
</dbReference>
<dbReference type="FunFam" id="3.40.605.10:FF:000007">
    <property type="entry name" value="NAD/NADP-dependent betaine aldehyde dehydrogenase"/>
    <property type="match status" value="1"/>
</dbReference>
<feature type="active site" evidence="6">
    <location>
        <position position="255"/>
    </location>
</feature>
<name>A0A1T4Y563_9BACT</name>
<dbReference type="EC" id="1.2.1.8" evidence="5"/>
<evidence type="ECO:0000256" key="5">
    <source>
        <dbReference type="NCBIfam" id="TIGR01804"/>
    </source>
</evidence>
<evidence type="ECO:0000313" key="9">
    <source>
        <dbReference type="EMBL" id="SKA96947.1"/>
    </source>
</evidence>
<evidence type="ECO:0000256" key="3">
    <source>
        <dbReference type="ARBA" id="ARBA00023027"/>
    </source>
</evidence>
<evidence type="ECO:0000313" key="10">
    <source>
        <dbReference type="Proteomes" id="UP000190027"/>
    </source>
</evidence>
<gene>
    <name evidence="9" type="ORF">SAMN02745704_02797</name>
</gene>
<dbReference type="RefSeq" id="WP_234990768.1">
    <property type="nucleotide sequence ID" value="NZ_FUYC01000030.1"/>
</dbReference>
<dbReference type="FunFam" id="3.40.309.10:FF:000012">
    <property type="entry name" value="Betaine aldehyde dehydrogenase"/>
    <property type="match status" value="1"/>
</dbReference>
<keyword evidence="10" id="KW-1185">Reference proteome</keyword>
<reference evidence="9 10" key="1">
    <citation type="submission" date="2017-02" db="EMBL/GenBank/DDBJ databases">
        <authorList>
            <person name="Peterson S.W."/>
        </authorList>
    </citation>
    <scope>NUCLEOTIDE SEQUENCE [LARGE SCALE GENOMIC DNA]</scope>
    <source>
        <strain evidence="9 10">DSM 16080</strain>
    </source>
</reference>
<keyword evidence="2 7" id="KW-0560">Oxidoreductase</keyword>
<dbReference type="PROSITE" id="PS00687">
    <property type="entry name" value="ALDEHYDE_DEHYDR_GLU"/>
    <property type="match status" value="1"/>
</dbReference>
<dbReference type="InterPro" id="IPR011264">
    <property type="entry name" value="BADH"/>
</dbReference>
<organism evidence="9 10">
    <name type="scientific">Paucidesulfovibrio gracilis DSM 16080</name>
    <dbReference type="NCBI Taxonomy" id="1121449"/>
    <lineage>
        <taxon>Bacteria</taxon>
        <taxon>Pseudomonadati</taxon>
        <taxon>Thermodesulfobacteriota</taxon>
        <taxon>Desulfovibrionia</taxon>
        <taxon>Desulfovibrionales</taxon>
        <taxon>Desulfovibrionaceae</taxon>
        <taxon>Paucidesulfovibrio</taxon>
    </lineage>
</organism>
<dbReference type="Gene3D" id="3.40.309.10">
    <property type="entry name" value="Aldehyde Dehydrogenase, Chain A, domain 2"/>
    <property type="match status" value="1"/>
</dbReference>
<dbReference type="STRING" id="1121449.SAMN02745704_02797"/>
<sequence length="496" mass="54663">MSAREVMEKKMFVDGQWVDADSGAITDILDPYDASVAARVPHAGREEARRAIGAARRAFDQGPWPHMAASERAAVVRRIGDLVVRDREELARLETLDTGKTVEESRWDMDDVSGIFHYFAGLADKDGGEVIESPMPDTSSVVVREPVGVCGQISPWNYPLLQASWKLAPALAAGCTVIMKPSEITPLTTIKITELCEEAGVPAGVVNTVLGAGSQVGAELSESEDVDLISFTGGIDTGKRIIRAASTNVKKMALELGGKNPNIVFDDADFELALDHALNGVFFHAGQICSAGARLMVQDAIHDEFVDALEARIRNIRLGCGFDDKTEMGPVISAEHLAKVEEYVDVAQKEGARLRCGGARPTDPELQKGWFYLPTLFDRCENDMRIVQEEVFGPVISVERFHTEEEAVQRANATVYGLSAGFWTRDPDRIHRVSRALRFGTVWVNDFNVYFVQAPWGGYKQSGLGRELGRMGLEEYTEVKHIYQNHANKPLHWFGK</sequence>
<protein>
    <recommendedName>
        <fullName evidence="5">Betaine-aldehyde dehydrogenase</fullName>
        <ecNumber evidence="5">1.2.1.8</ecNumber>
    </recommendedName>
</protein>
<dbReference type="EMBL" id="FUYC01000030">
    <property type="protein sequence ID" value="SKA96947.1"/>
    <property type="molecule type" value="Genomic_DNA"/>
</dbReference>
<proteinExistence type="inferred from homology"/>
<dbReference type="InterPro" id="IPR016160">
    <property type="entry name" value="Ald_DH_CS_CYS"/>
</dbReference>
<evidence type="ECO:0000256" key="7">
    <source>
        <dbReference type="RuleBase" id="RU003345"/>
    </source>
</evidence>
<dbReference type="InterPro" id="IPR016163">
    <property type="entry name" value="Ald_DH_C"/>
</dbReference>
<dbReference type="GO" id="GO:0008802">
    <property type="term" value="F:betaine-aldehyde dehydrogenase (NAD+) activity"/>
    <property type="evidence" value="ECO:0007669"/>
    <property type="project" value="UniProtKB-UniRule"/>
</dbReference>
<dbReference type="InterPro" id="IPR029510">
    <property type="entry name" value="Ald_DH_CS_GLU"/>
</dbReference>
<dbReference type="AlphaFoldDB" id="A0A1T4Y563"/>
<evidence type="ECO:0000256" key="4">
    <source>
        <dbReference type="ARBA" id="ARBA00037921"/>
    </source>
</evidence>
<dbReference type="FunFam" id="3.40.605.10:FF:000026">
    <property type="entry name" value="Aldehyde dehydrogenase, putative"/>
    <property type="match status" value="1"/>
</dbReference>
<evidence type="ECO:0000256" key="1">
    <source>
        <dbReference type="ARBA" id="ARBA00009986"/>
    </source>
</evidence>
<dbReference type="InterPro" id="IPR015590">
    <property type="entry name" value="Aldehyde_DH_dom"/>
</dbReference>
<dbReference type="Gene3D" id="3.40.605.10">
    <property type="entry name" value="Aldehyde Dehydrogenase, Chain A, domain 1"/>
    <property type="match status" value="1"/>
</dbReference>
<feature type="domain" description="Aldehyde dehydrogenase" evidence="8">
    <location>
        <begin position="17"/>
        <end position="482"/>
    </location>
</feature>
<evidence type="ECO:0000256" key="2">
    <source>
        <dbReference type="ARBA" id="ARBA00023002"/>
    </source>
</evidence>
<comment type="similarity">
    <text evidence="1 7">Belongs to the aldehyde dehydrogenase family.</text>
</comment>
<dbReference type="PROSITE" id="PS00070">
    <property type="entry name" value="ALDEHYDE_DEHYDR_CYS"/>
    <property type="match status" value="1"/>
</dbReference>
<keyword evidence="3" id="KW-0520">NAD</keyword>
<dbReference type="Pfam" id="PF00171">
    <property type="entry name" value="Aldedh"/>
    <property type="match status" value="1"/>
</dbReference>
<dbReference type="NCBIfam" id="TIGR01804">
    <property type="entry name" value="BADH"/>
    <property type="match status" value="1"/>
</dbReference>